<evidence type="ECO:0000313" key="1">
    <source>
        <dbReference type="EMBL" id="KGA93241.1"/>
    </source>
</evidence>
<dbReference type="PATRIC" id="fig|178606.4.peg.1870"/>
<protein>
    <submittedName>
        <fullName evidence="1">Uncharacterized protein</fullName>
    </submittedName>
</protein>
<comment type="caution">
    <text evidence="1">The sequence shown here is derived from an EMBL/GenBank/DDBJ whole genome shotgun (WGS) entry which is preliminary data.</text>
</comment>
<name>A0A094YJ55_9BACT</name>
<proteinExistence type="predicted"/>
<dbReference type="EMBL" id="JPGK01000007">
    <property type="protein sequence ID" value="KGA93241.1"/>
    <property type="molecule type" value="Genomic_DNA"/>
</dbReference>
<gene>
    <name evidence="1" type="ORF">LptCag_0277</name>
</gene>
<dbReference type="AlphaFoldDB" id="A0A094YJ55"/>
<sequence length="50" mass="5429">MSGRLVVHQGVLPSCVRQGPRHFRGPCRVSVLSLPGGRRKRCFDATLPGS</sequence>
<organism evidence="1 2">
    <name type="scientific">Leptospirillum ferriphilum</name>
    <dbReference type="NCBI Taxonomy" id="178606"/>
    <lineage>
        <taxon>Bacteria</taxon>
        <taxon>Pseudomonadati</taxon>
        <taxon>Nitrospirota</taxon>
        <taxon>Nitrospiria</taxon>
        <taxon>Nitrospirales</taxon>
        <taxon>Nitrospiraceae</taxon>
        <taxon>Leptospirillum</taxon>
    </lineage>
</organism>
<accession>A0A094YJ55</accession>
<reference evidence="1 2" key="1">
    <citation type="submission" date="2014-06" db="EMBL/GenBank/DDBJ databases">
        <title>Draft genome sequence of iron oxidizing acidophile Leptospirillum ferriphilum DSM14647.</title>
        <authorList>
            <person name="Cardenas J.P."/>
            <person name="Lazcano M."/>
            <person name="Ossandon F.J."/>
            <person name="Corbett M."/>
            <person name="Holmes D.S."/>
            <person name="Watkin E."/>
        </authorList>
    </citation>
    <scope>NUCLEOTIDE SEQUENCE [LARGE SCALE GENOMIC DNA]</scope>
    <source>
        <strain evidence="1 2">DSM 14647</strain>
    </source>
</reference>
<evidence type="ECO:0000313" key="2">
    <source>
        <dbReference type="Proteomes" id="UP000029452"/>
    </source>
</evidence>
<dbReference type="Proteomes" id="UP000029452">
    <property type="component" value="Unassembled WGS sequence"/>
</dbReference>